<accession>A0A2T3M460</accession>
<evidence type="ECO:0000313" key="3">
    <source>
        <dbReference type="Proteomes" id="UP000240410"/>
    </source>
</evidence>
<reference evidence="2 3" key="1">
    <citation type="submission" date="2018-03" db="EMBL/GenBank/DDBJ databases">
        <title>Whole genome sequencing of Histamine producing bacteria.</title>
        <authorList>
            <person name="Butler K."/>
        </authorList>
    </citation>
    <scope>NUCLEOTIDE SEQUENCE [LARGE SCALE GENOMIC DNA]</scope>
    <source>
        <strain evidence="2 3">ATCC 33979</strain>
    </source>
</reference>
<gene>
    <name evidence="2" type="ORF">CTM89_21005</name>
</gene>
<name>A0A2T3M460_PHOLE</name>
<sequence>MTDKIDGSKPENTRTYRSISTDEMQSENTLTTIHQWKYVWKNGNGYNSTCDFQELLKYSTKKHVRFLISKVEQSGWAESSKAANFWKIKAILSHAFNEQKGKKKVELSVDTAAAYIHAQWLSIRTTGIGLHGQSKSAKSFGFEASVYSSMLKKFGLGVIPKARRNLDTNASALDSNNYTKKELKLVARALLSDRKTLYKRYLDESISDYQRTLAFNSLISNAVLLYIYYTAVGQTEAINTYVIEDEWKVDKVGGNRISVKGLKTRGYKEETRSFTPRAAAKTFFEEHFQLSKLNAEDLGLDKHYLFTRRNGKTPSSVTLFKYIQQLMERSVSLKMAVSNNASFTLNCERLKSSVKQYAENKLGRSGAMTGTHNQSESTWNNSKYGKNSKEVARPELAMGTSTLYAYSKKPTGGAMVAIATTKAKHCEVLFVEEADALREASKHPIDDISNGGVCKGEDTPQKREFHKSNMDVGLLDEDDVKGLGCGYVIKCFVCRNFAVIDEVHDIWRFLSFELRLKEALIAHKDLTHFINNFGEVQASITEIKKRFKKRNLKAAETYLKRQGCHPLWDEDSISDIFKG</sequence>
<evidence type="ECO:0000256" key="1">
    <source>
        <dbReference type="SAM" id="MobiDB-lite"/>
    </source>
</evidence>
<dbReference type="OrthoDB" id="5824039at2"/>
<feature type="compositionally biased region" description="Polar residues" evidence="1">
    <location>
        <begin position="368"/>
        <end position="385"/>
    </location>
</feature>
<dbReference type="EMBL" id="PYOJ01000057">
    <property type="protein sequence ID" value="PSV86675.1"/>
    <property type="molecule type" value="Genomic_DNA"/>
</dbReference>
<proteinExistence type="predicted"/>
<evidence type="ECO:0000313" key="2">
    <source>
        <dbReference type="EMBL" id="PSV86675.1"/>
    </source>
</evidence>
<organism evidence="2 3">
    <name type="scientific">Photobacterium leiognathi</name>
    <dbReference type="NCBI Taxonomy" id="553611"/>
    <lineage>
        <taxon>Bacteria</taxon>
        <taxon>Pseudomonadati</taxon>
        <taxon>Pseudomonadota</taxon>
        <taxon>Gammaproteobacteria</taxon>
        <taxon>Vibrionales</taxon>
        <taxon>Vibrionaceae</taxon>
        <taxon>Photobacterium</taxon>
    </lineage>
</organism>
<feature type="region of interest" description="Disordered" evidence="1">
    <location>
        <begin position="364"/>
        <end position="385"/>
    </location>
</feature>
<dbReference type="Proteomes" id="UP000240410">
    <property type="component" value="Unassembled WGS sequence"/>
</dbReference>
<dbReference type="RefSeq" id="WP_045069972.1">
    <property type="nucleotide sequence ID" value="NZ_JZSL01000020.1"/>
</dbReference>
<dbReference type="AlphaFoldDB" id="A0A2T3M460"/>
<protein>
    <submittedName>
        <fullName evidence="2">Uncharacterized protein</fullName>
    </submittedName>
</protein>
<comment type="caution">
    <text evidence="2">The sequence shown here is derived from an EMBL/GenBank/DDBJ whole genome shotgun (WGS) entry which is preliminary data.</text>
</comment>